<evidence type="ECO:0000313" key="3">
    <source>
        <dbReference type="EMBL" id="OCL01258.1"/>
    </source>
</evidence>
<sequence length="187" mass="20396">MHILAITLSALALSSLSSAIPVAHASNLAYPSGYASPTLFIPPPKSYFEHQPPPAQPTVVKYTPYKGNITIEKGIVDAKKACIVWHASGYTACRPIGRKPGETCECEYGRPMSKYDLERAQKPPKNLFLTIAEGIMLEHKVKNEIKKAKEIGGGDSGSGKKGAEKEKGMGKKRDEKGDKKKEQKRSE</sequence>
<organism evidence="3 4">
    <name type="scientific">Glonium stellatum</name>
    <dbReference type="NCBI Taxonomy" id="574774"/>
    <lineage>
        <taxon>Eukaryota</taxon>
        <taxon>Fungi</taxon>
        <taxon>Dikarya</taxon>
        <taxon>Ascomycota</taxon>
        <taxon>Pezizomycotina</taxon>
        <taxon>Dothideomycetes</taxon>
        <taxon>Pleosporomycetidae</taxon>
        <taxon>Gloniales</taxon>
        <taxon>Gloniaceae</taxon>
        <taxon>Glonium</taxon>
    </lineage>
</organism>
<gene>
    <name evidence="3" type="ORF">AOQ84DRAFT_370282</name>
</gene>
<dbReference type="Proteomes" id="UP000250140">
    <property type="component" value="Unassembled WGS sequence"/>
</dbReference>
<keyword evidence="2" id="KW-0732">Signal</keyword>
<protein>
    <submittedName>
        <fullName evidence="3">Uncharacterized protein</fullName>
    </submittedName>
</protein>
<name>A0A8E2EN36_9PEZI</name>
<keyword evidence="4" id="KW-1185">Reference proteome</keyword>
<feature type="compositionally biased region" description="Basic and acidic residues" evidence="1">
    <location>
        <begin position="161"/>
        <end position="187"/>
    </location>
</feature>
<evidence type="ECO:0000256" key="2">
    <source>
        <dbReference type="SAM" id="SignalP"/>
    </source>
</evidence>
<evidence type="ECO:0000256" key="1">
    <source>
        <dbReference type="SAM" id="MobiDB-lite"/>
    </source>
</evidence>
<feature type="region of interest" description="Disordered" evidence="1">
    <location>
        <begin position="147"/>
        <end position="187"/>
    </location>
</feature>
<feature type="chain" id="PRO_5034634670" evidence="2">
    <location>
        <begin position="20"/>
        <end position="187"/>
    </location>
</feature>
<reference evidence="3 4" key="1">
    <citation type="journal article" date="2016" name="Nat. Commun.">
        <title>Ectomycorrhizal ecology is imprinted in the genome of the dominant symbiotic fungus Cenococcum geophilum.</title>
        <authorList>
            <consortium name="DOE Joint Genome Institute"/>
            <person name="Peter M."/>
            <person name="Kohler A."/>
            <person name="Ohm R.A."/>
            <person name="Kuo A."/>
            <person name="Krutzmann J."/>
            <person name="Morin E."/>
            <person name="Arend M."/>
            <person name="Barry K.W."/>
            <person name="Binder M."/>
            <person name="Choi C."/>
            <person name="Clum A."/>
            <person name="Copeland A."/>
            <person name="Grisel N."/>
            <person name="Haridas S."/>
            <person name="Kipfer T."/>
            <person name="LaButti K."/>
            <person name="Lindquist E."/>
            <person name="Lipzen A."/>
            <person name="Maire R."/>
            <person name="Meier B."/>
            <person name="Mihaltcheva S."/>
            <person name="Molinier V."/>
            <person name="Murat C."/>
            <person name="Poggeler S."/>
            <person name="Quandt C.A."/>
            <person name="Sperisen C."/>
            <person name="Tritt A."/>
            <person name="Tisserant E."/>
            <person name="Crous P.W."/>
            <person name="Henrissat B."/>
            <person name="Nehls U."/>
            <person name="Egli S."/>
            <person name="Spatafora J.W."/>
            <person name="Grigoriev I.V."/>
            <person name="Martin F.M."/>
        </authorList>
    </citation>
    <scope>NUCLEOTIDE SEQUENCE [LARGE SCALE GENOMIC DNA]</scope>
    <source>
        <strain evidence="3 4">CBS 207.34</strain>
    </source>
</reference>
<proteinExistence type="predicted"/>
<feature type="signal peptide" evidence="2">
    <location>
        <begin position="1"/>
        <end position="19"/>
    </location>
</feature>
<dbReference type="EMBL" id="KV751160">
    <property type="protein sequence ID" value="OCL01258.1"/>
    <property type="molecule type" value="Genomic_DNA"/>
</dbReference>
<dbReference type="AlphaFoldDB" id="A0A8E2EN36"/>
<accession>A0A8E2EN36</accession>
<evidence type="ECO:0000313" key="4">
    <source>
        <dbReference type="Proteomes" id="UP000250140"/>
    </source>
</evidence>